<organism evidence="3 4">
    <name type="scientific">Halobacterium jilantaiense</name>
    <dbReference type="NCBI Taxonomy" id="355548"/>
    <lineage>
        <taxon>Archaea</taxon>
        <taxon>Methanobacteriati</taxon>
        <taxon>Methanobacteriota</taxon>
        <taxon>Stenosarchaea group</taxon>
        <taxon>Halobacteria</taxon>
        <taxon>Halobacteriales</taxon>
        <taxon>Halobacteriaceae</taxon>
        <taxon>Halobacterium</taxon>
    </lineage>
</organism>
<keyword evidence="2" id="KW-0472">Membrane</keyword>
<gene>
    <name evidence="3" type="ORF">SAMN04487945_1485</name>
</gene>
<sequence length="157" mass="16231">MASKTTGTRAKSTDSSLEPELRRIVTEAVEEAHDEGVEHGSSSRGGSGRSSLPLLFVAGALGVAAVLLWRRSSQSGDGGGVSEHVRETAKEAAERTDEVSEAAADRVEEGGETVAERADEVSEQAAQRVEEGGETVASEMDDAAESGEESSSAAGRQ</sequence>
<keyword evidence="2" id="KW-1133">Transmembrane helix</keyword>
<protein>
    <submittedName>
        <fullName evidence="3">Uncharacterized protein</fullName>
    </submittedName>
</protein>
<reference evidence="3 4" key="1">
    <citation type="submission" date="2016-10" db="EMBL/GenBank/DDBJ databases">
        <authorList>
            <person name="de Groot N.N."/>
        </authorList>
    </citation>
    <scope>NUCLEOTIDE SEQUENCE [LARGE SCALE GENOMIC DNA]</scope>
    <source>
        <strain evidence="3 4">CGMCC 1.5337</strain>
    </source>
</reference>
<dbReference type="Proteomes" id="UP000198518">
    <property type="component" value="Unassembled WGS sequence"/>
</dbReference>
<dbReference type="EMBL" id="FOJA01000001">
    <property type="protein sequence ID" value="SEW10634.1"/>
    <property type="molecule type" value="Genomic_DNA"/>
</dbReference>
<proteinExistence type="predicted"/>
<feature type="compositionally biased region" description="Basic and acidic residues" evidence="1">
    <location>
        <begin position="83"/>
        <end position="120"/>
    </location>
</feature>
<dbReference type="RefSeq" id="WP_089668699.1">
    <property type="nucleotide sequence ID" value="NZ_FOJA01000001.1"/>
</dbReference>
<keyword evidence="2" id="KW-0812">Transmembrane</keyword>
<dbReference type="AlphaFoldDB" id="A0A1I0P8M6"/>
<feature type="region of interest" description="Disordered" evidence="1">
    <location>
        <begin position="73"/>
        <end position="157"/>
    </location>
</feature>
<evidence type="ECO:0000256" key="2">
    <source>
        <dbReference type="SAM" id="Phobius"/>
    </source>
</evidence>
<accession>A0A1I0P8M6</accession>
<feature type="region of interest" description="Disordered" evidence="1">
    <location>
        <begin position="1"/>
        <end position="51"/>
    </location>
</feature>
<evidence type="ECO:0000256" key="1">
    <source>
        <dbReference type="SAM" id="MobiDB-lite"/>
    </source>
</evidence>
<feature type="compositionally biased region" description="Basic and acidic residues" evidence="1">
    <location>
        <begin position="19"/>
        <end position="38"/>
    </location>
</feature>
<evidence type="ECO:0000313" key="3">
    <source>
        <dbReference type="EMBL" id="SEW10634.1"/>
    </source>
</evidence>
<keyword evidence="4" id="KW-1185">Reference proteome</keyword>
<feature type="transmembrane region" description="Helical" evidence="2">
    <location>
        <begin position="51"/>
        <end position="69"/>
    </location>
</feature>
<dbReference type="Gene3D" id="1.10.287.700">
    <property type="entry name" value="Helix hairpin bin"/>
    <property type="match status" value="1"/>
</dbReference>
<feature type="compositionally biased region" description="Acidic residues" evidence="1">
    <location>
        <begin position="139"/>
        <end position="148"/>
    </location>
</feature>
<feature type="compositionally biased region" description="Polar residues" evidence="1">
    <location>
        <begin position="1"/>
        <end position="16"/>
    </location>
</feature>
<evidence type="ECO:0000313" key="4">
    <source>
        <dbReference type="Proteomes" id="UP000198518"/>
    </source>
</evidence>
<name>A0A1I0P8M6_9EURY</name>